<dbReference type="GO" id="GO:0003677">
    <property type="term" value="F:DNA binding"/>
    <property type="evidence" value="ECO:0007669"/>
    <property type="project" value="UniProtKB-KW"/>
</dbReference>
<gene>
    <name evidence="5" type="ORF">JKK62_11480</name>
</gene>
<dbReference type="EMBL" id="JAEQMG010000119">
    <property type="protein sequence ID" value="MBK6089252.1"/>
    <property type="molecule type" value="Genomic_DNA"/>
</dbReference>
<proteinExistence type="inferred from homology"/>
<dbReference type="RefSeq" id="WP_186833959.1">
    <property type="nucleotide sequence ID" value="NZ_JAEQMG010000119.1"/>
</dbReference>
<dbReference type="Pfam" id="PF00589">
    <property type="entry name" value="Phage_integrase"/>
    <property type="match status" value="1"/>
</dbReference>
<feature type="domain" description="Tyr recombinase" evidence="4">
    <location>
        <begin position="102"/>
        <end position="312"/>
    </location>
</feature>
<dbReference type="PANTHER" id="PTHR30349:SF41">
    <property type="entry name" value="INTEGRASE_RECOMBINASE PROTEIN MJ0367-RELATED"/>
    <property type="match status" value="1"/>
</dbReference>
<evidence type="ECO:0000313" key="6">
    <source>
        <dbReference type="Proteomes" id="UP000633365"/>
    </source>
</evidence>
<dbReference type="GO" id="GO:0015074">
    <property type="term" value="P:DNA integration"/>
    <property type="evidence" value="ECO:0007669"/>
    <property type="project" value="InterPro"/>
</dbReference>
<sequence length="329" mass="37947">MFNSQFADQIRSYLELRKAIVVEKVYSQDRRVLVSLDKFILDGGFTEKILTEVVLSQWMNTLTGKSKTVREKVSVARNFAKYLNSIGNPSFVLPSPRVKSDYIPYIFSNEEIERIFYYADNLPIGSKSHCMPFIKLKIPMILRILYGCGTRLGETVSIRRNDIDFSNGTILLRHTKFEKERLIPIHNSLLGILKDYCSALKIPDFSDALLFEGAKEDKPITTRQVDAWFSVILKCADIDQLNKERYERGACIHCLRHLFVLKSVRQLEENSYSVNMNDLLLPTYLGHKCLIDSDKYMRYTGAQSQSDLYAFESFSQGLLPKVEVPYDEE</sequence>
<accession>A0A935C3X9</accession>
<dbReference type="InterPro" id="IPR002104">
    <property type="entry name" value="Integrase_catalytic"/>
</dbReference>
<dbReference type="PANTHER" id="PTHR30349">
    <property type="entry name" value="PHAGE INTEGRASE-RELATED"/>
    <property type="match status" value="1"/>
</dbReference>
<evidence type="ECO:0000259" key="4">
    <source>
        <dbReference type="PROSITE" id="PS51898"/>
    </source>
</evidence>
<dbReference type="Proteomes" id="UP000633365">
    <property type="component" value="Unassembled WGS sequence"/>
</dbReference>
<keyword evidence="3" id="KW-0233">DNA recombination</keyword>
<evidence type="ECO:0000313" key="5">
    <source>
        <dbReference type="EMBL" id="MBK6089252.1"/>
    </source>
</evidence>
<dbReference type="InterPro" id="IPR013762">
    <property type="entry name" value="Integrase-like_cat_sf"/>
</dbReference>
<reference evidence="5" key="1">
    <citation type="submission" date="2021-01" db="EMBL/GenBank/DDBJ databases">
        <title>Genome public.</title>
        <authorList>
            <person name="Liu C."/>
            <person name="Sun Q."/>
        </authorList>
    </citation>
    <scope>NUCLEOTIDE SEQUENCE</scope>
    <source>
        <strain evidence="5">M6</strain>
    </source>
</reference>
<dbReference type="SUPFAM" id="SSF56349">
    <property type="entry name" value="DNA breaking-rejoining enzymes"/>
    <property type="match status" value="1"/>
</dbReference>
<dbReference type="AlphaFoldDB" id="A0A935C3X9"/>
<dbReference type="GO" id="GO:0006310">
    <property type="term" value="P:DNA recombination"/>
    <property type="evidence" value="ECO:0007669"/>
    <property type="project" value="UniProtKB-KW"/>
</dbReference>
<evidence type="ECO:0000256" key="2">
    <source>
        <dbReference type="ARBA" id="ARBA00023125"/>
    </source>
</evidence>
<dbReference type="InterPro" id="IPR050090">
    <property type="entry name" value="Tyrosine_recombinase_XerCD"/>
</dbReference>
<protein>
    <submittedName>
        <fullName evidence="5">Tyrosine-type recombinase/integrase</fullName>
    </submittedName>
</protein>
<evidence type="ECO:0000256" key="3">
    <source>
        <dbReference type="ARBA" id="ARBA00023172"/>
    </source>
</evidence>
<name>A0A935C3X9_9FIRM</name>
<keyword evidence="6" id="KW-1185">Reference proteome</keyword>
<comment type="similarity">
    <text evidence="1">Belongs to the 'phage' integrase family.</text>
</comment>
<keyword evidence="2" id="KW-0238">DNA-binding</keyword>
<dbReference type="Gene3D" id="1.10.443.10">
    <property type="entry name" value="Intergrase catalytic core"/>
    <property type="match status" value="1"/>
</dbReference>
<organism evidence="5 6">
    <name type="scientific">Ruminococcus difficilis</name>
    <dbReference type="NCBI Taxonomy" id="2763069"/>
    <lineage>
        <taxon>Bacteria</taxon>
        <taxon>Bacillati</taxon>
        <taxon>Bacillota</taxon>
        <taxon>Clostridia</taxon>
        <taxon>Eubacteriales</taxon>
        <taxon>Oscillospiraceae</taxon>
        <taxon>Ruminococcus</taxon>
    </lineage>
</organism>
<dbReference type="PROSITE" id="PS51898">
    <property type="entry name" value="TYR_RECOMBINASE"/>
    <property type="match status" value="1"/>
</dbReference>
<dbReference type="InterPro" id="IPR011010">
    <property type="entry name" value="DNA_brk_join_enz"/>
</dbReference>
<comment type="caution">
    <text evidence="5">The sequence shown here is derived from an EMBL/GenBank/DDBJ whole genome shotgun (WGS) entry which is preliminary data.</text>
</comment>
<evidence type="ECO:0000256" key="1">
    <source>
        <dbReference type="ARBA" id="ARBA00008857"/>
    </source>
</evidence>